<organism evidence="2 3">
    <name type="scientific">Streblomastix strix</name>
    <dbReference type="NCBI Taxonomy" id="222440"/>
    <lineage>
        <taxon>Eukaryota</taxon>
        <taxon>Metamonada</taxon>
        <taxon>Preaxostyla</taxon>
        <taxon>Oxymonadida</taxon>
        <taxon>Streblomastigidae</taxon>
        <taxon>Streblomastix</taxon>
    </lineage>
</organism>
<dbReference type="Proteomes" id="UP000324800">
    <property type="component" value="Unassembled WGS sequence"/>
</dbReference>
<feature type="region of interest" description="Disordered" evidence="1">
    <location>
        <begin position="113"/>
        <end position="134"/>
    </location>
</feature>
<dbReference type="AlphaFoldDB" id="A0A5J4UU72"/>
<gene>
    <name evidence="2" type="ORF">EZS28_030546</name>
</gene>
<accession>A0A5J4UU72</accession>
<comment type="caution">
    <text evidence="2">The sequence shown here is derived from an EMBL/GenBank/DDBJ whole genome shotgun (WGS) entry which is preliminary data.</text>
</comment>
<sequence length="551" mass="61863">NLGESGNDGLLESGDNTKSIDKSQRIYSSAGMESFTYIGSAGNSRFESLSCANLFSIIMIVLNVFTSASKLSPPIKLLLPTIQEQELPLPTIQEQELPLLTIQELSQSNSNDIFEKTQSPSSADTENSLPGSLNPQRYANQNSISFQIFDPYWPSALSFFMNNGSRSVYLLNNMLSPLVGDLMQHWRCQRDLIGSQHVYSAINEANNKIIWPYLVRLFLDSQSFNFVLSATILTSFDFTIHNSRSVKPSIRHQTGQQSSSSFQQSLHQRGDICSIDFSKRSIINSDDTSIILNTKPLVRYTHFEENIPVRGTLTRAQFEMLSKMMFFIEMITVNRTHTFYVALIDYREELLNYALFLSALLLQGENELPLVPPYDLIQSKEDPFAVSGLITGHSPVQQHSISGSQLFRNNSEAIGEKIVFTVNPPDQYSQTPSMFAVPIPSPDQPASPISVEAPSYTYQYRISMNLAFILNMLYKSTVIHYDVAEYLSSLPYFPSLLITLMCQPVNVPTSQLFSVKLPYRSIALRGAALRLACTVARFNSQLADFLEKLSE</sequence>
<evidence type="ECO:0000256" key="1">
    <source>
        <dbReference type="SAM" id="MobiDB-lite"/>
    </source>
</evidence>
<protein>
    <submittedName>
        <fullName evidence="2">Uncharacterized protein</fullName>
    </submittedName>
</protein>
<reference evidence="2 3" key="1">
    <citation type="submission" date="2019-03" db="EMBL/GenBank/DDBJ databases">
        <title>Single cell metagenomics reveals metabolic interactions within the superorganism composed of flagellate Streblomastix strix and complex community of Bacteroidetes bacteria on its surface.</title>
        <authorList>
            <person name="Treitli S.C."/>
            <person name="Kolisko M."/>
            <person name="Husnik F."/>
            <person name="Keeling P."/>
            <person name="Hampl V."/>
        </authorList>
    </citation>
    <scope>NUCLEOTIDE SEQUENCE [LARGE SCALE GENOMIC DNA]</scope>
    <source>
        <strain evidence="2">ST1C</strain>
    </source>
</reference>
<evidence type="ECO:0000313" key="2">
    <source>
        <dbReference type="EMBL" id="KAA6373927.1"/>
    </source>
</evidence>
<feature type="non-terminal residue" evidence="2">
    <location>
        <position position="1"/>
    </location>
</feature>
<evidence type="ECO:0000313" key="3">
    <source>
        <dbReference type="Proteomes" id="UP000324800"/>
    </source>
</evidence>
<dbReference type="EMBL" id="SNRW01012360">
    <property type="protein sequence ID" value="KAA6373927.1"/>
    <property type="molecule type" value="Genomic_DNA"/>
</dbReference>
<proteinExistence type="predicted"/>
<name>A0A5J4UU72_9EUKA</name>